<feature type="domain" description="SecA family profile" evidence="21">
    <location>
        <begin position="2"/>
        <end position="773"/>
    </location>
</feature>
<evidence type="ECO:0000259" key="20">
    <source>
        <dbReference type="PROSITE" id="PS51194"/>
    </source>
</evidence>
<comment type="catalytic activity">
    <reaction evidence="16">
        <text>ATP + H2O + cellular proteinSide 1 = ADP + phosphate + cellular proteinSide 2.</text>
        <dbReference type="EC" id="7.4.2.8"/>
    </reaction>
</comment>
<dbReference type="PROSITE" id="PS01312">
    <property type="entry name" value="SECA"/>
    <property type="match status" value="1"/>
</dbReference>
<feature type="compositionally biased region" description="Basic and acidic residues" evidence="18">
    <location>
        <begin position="1050"/>
        <end position="1065"/>
    </location>
</feature>
<evidence type="ECO:0000256" key="12">
    <source>
        <dbReference type="ARBA" id="ARBA00022927"/>
    </source>
</evidence>
<evidence type="ECO:0000256" key="15">
    <source>
        <dbReference type="ARBA" id="ARBA00023136"/>
    </source>
</evidence>
<evidence type="ECO:0000313" key="22">
    <source>
        <dbReference type="EMBL" id="PWS27516.1"/>
    </source>
</evidence>
<evidence type="ECO:0000256" key="7">
    <source>
        <dbReference type="ARBA" id="ARBA00022519"/>
    </source>
</evidence>
<keyword evidence="4 16" id="KW-0813">Transport</keyword>
<evidence type="ECO:0000256" key="8">
    <source>
        <dbReference type="ARBA" id="ARBA00022723"/>
    </source>
</evidence>
<dbReference type="GO" id="GO:0005524">
    <property type="term" value="F:ATP binding"/>
    <property type="evidence" value="ECO:0007669"/>
    <property type="project" value="UniProtKB-UniRule"/>
</dbReference>
<comment type="similarity">
    <text evidence="3 16 17">Belongs to the SecA family.</text>
</comment>
<keyword evidence="5 16" id="KW-1003">Cell membrane</keyword>
<dbReference type="RefSeq" id="WP_109925224.1">
    <property type="nucleotide sequence ID" value="NZ_QGNZ01000002.1"/>
</dbReference>
<keyword evidence="15 16" id="KW-0472">Membrane</keyword>
<dbReference type="NCBIfam" id="NF009536">
    <property type="entry name" value="PRK12901.1"/>
    <property type="match status" value="1"/>
</dbReference>
<dbReference type="SUPFAM" id="SSF81767">
    <property type="entry name" value="Pre-protein crosslinking domain of SecA"/>
    <property type="match status" value="1"/>
</dbReference>
<evidence type="ECO:0000256" key="3">
    <source>
        <dbReference type="ARBA" id="ARBA00007650"/>
    </source>
</evidence>
<dbReference type="InterPro" id="IPR027417">
    <property type="entry name" value="P-loop_NTPase"/>
</dbReference>
<dbReference type="GO" id="GO:0046872">
    <property type="term" value="F:metal ion binding"/>
    <property type="evidence" value="ECO:0007669"/>
    <property type="project" value="UniProtKB-KW"/>
</dbReference>
<dbReference type="Pfam" id="PF21090">
    <property type="entry name" value="P-loop_SecA"/>
    <property type="match status" value="2"/>
</dbReference>
<evidence type="ECO:0000256" key="18">
    <source>
        <dbReference type="SAM" id="MobiDB-lite"/>
    </source>
</evidence>
<dbReference type="SMART" id="SM00958">
    <property type="entry name" value="SecA_PP_bind"/>
    <property type="match status" value="1"/>
</dbReference>
<evidence type="ECO:0000256" key="13">
    <source>
        <dbReference type="ARBA" id="ARBA00022967"/>
    </source>
</evidence>
<accession>A0A317EQC7</accession>
<dbReference type="InterPro" id="IPR044722">
    <property type="entry name" value="SecA_SF2_C"/>
</dbReference>
<comment type="function">
    <text evidence="16">Part of the Sec protein translocase complex. Interacts with the SecYEG preprotein conducting channel. Has a central role in coupling the hydrolysis of ATP to the transfer of proteins into and across the cell membrane, serving as an ATP-driven molecular motor driving the stepwise translocation of polypeptide chains across the membrane.</text>
</comment>
<evidence type="ECO:0000256" key="16">
    <source>
        <dbReference type="HAMAP-Rule" id="MF_01382"/>
    </source>
</evidence>
<comment type="subcellular location">
    <subcellularLocation>
        <location evidence="16">Cell membrane</location>
        <topology evidence="16">Peripheral membrane protein</topology>
        <orientation evidence="16">Cytoplasmic side</orientation>
    </subcellularLocation>
    <subcellularLocation>
        <location evidence="2 16">Cytoplasm</location>
    </subcellularLocation>
    <text evidence="16">Distribution is 50-50.</text>
</comment>
<evidence type="ECO:0000256" key="14">
    <source>
        <dbReference type="ARBA" id="ARBA00023010"/>
    </source>
</evidence>
<evidence type="ECO:0000256" key="11">
    <source>
        <dbReference type="ARBA" id="ARBA00022840"/>
    </source>
</evidence>
<dbReference type="EMBL" id="QGNZ01000002">
    <property type="protein sequence ID" value="PWS27516.1"/>
    <property type="molecule type" value="Genomic_DNA"/>
</dbReference>
<gene>
    <name evidence="16" type="primary">secA</name>
    <name evidence="22" type="ORF">DHW03_07900</name>
</gene>
<dbReference type="SUPFAM" id="SSF52540">
    <property type="entry name" value="P-loop containing nucleoside triphosphate hydrolases"/>
    <property type="match status" value="2"/>
</dbReference>
<evidence type="ECO:0000259" key="21">
    <source>
        <dbReference type="PROSITE" id="PS51196"/>
    </source>
</evidence>
<dbReference type="EC" id="7.4.2.8" evidence="16"/>
<dbReference type="InterPro" id="IPR000185">
    <property type="entry name" value="SecA"/>
</dbReference>
<dbReference type="Pfam" id="PF07517">
    <property type="entry name" value="SecA_DEAD"/>
    <property type="match status" value="1"/>
</dbReference>
<reference evidence="22 23" key="1">
    <citation type="submission" date="2018-05" db="EMBL/GenBank/DDBJ databases">
        <title>Pedobacter paludis sp. nov., isolated from wetland soil.</title>
        <authorList>
            <person name="Zhang Y."/>
            <person name="Wang G."/>
        </authorList>
    </citation>
    <scope>NUCLEOTIDE SEQUENCE [LARGE SCALE GENOMIC DNA]</scope>
    <source>
        <strain evidence="22 23">KCTC22721</strain>
    </source>
</reference>
<dbReference type="InterPro" id="IPR001650">
    <property type="entry name" value="Helicase_C-like"/>
</dbReference>
<dbReference type="PROSITE" id="PS51194">
    <property type="entry name" value="HELICASE_CTER"/>
    <property type="match status" value="1"/>
</dbReference>
<dbReference type="FunFam" id="3.40.50.300:FF:000694">
    <property type="entry name" value="Preprotein translocase subunit SecA"/>
    <property type="match status" value="1"/>
</dbReference>
<dbReference type="GO" id="GO:0031522">
    <property type="term" value="C:cell envelope Sec protein transport complex"/>
    <property type="evidence" value="ECO:0007669"/>
    <property type="project" value="TreeGrafter"/>
</dbReference>
<dbReference type="FunFam" id="3.40.50.300:FF:000246">
    <property type="entry name" value="Preprotein translocase subunit SecA"/>
    <property type="match status" value="1"/>
</dbReference>
<feature type="domain" description="Helicase ATP-binding" evidence="19">
    <location>
        <begin position="177"/>
        <end position="336"/>
    </location>
</feature>
<dbReference type="Gene3D" id="3.90.1440.10">
    <property type="entry name" value="SecA, preprotein cross-linking domain"/>
    <property type="match status" value="1"/>
</dbReference>
<dbReference type="Gene3D" id="3.40.50.300">
    <property type="entry name" value="P-loop containing nucleotide triphosphate hydrolases"/>
    <property type="match status" value="2"/>
</dbReference>
<evidence type="ECO:0000256" key="9">
    <source>
        <dbReference type="ARBA" id="ARBA00022741"/>
    </source>
</evidence>
<feature type="binding site" evidence="16">
    <location>
        <begin position="193"/>
        <end position="197"/>
    </location>
    <ligand>
        <name>ATP</name>
        <dbReference type="ChEBI" id="CHEBI:30616"/>
    </ligand>
</feature>
<dbReference type="SMART" id="SM00490">
    <property type="entry name" value="HELICc"/>
    <property type="match status" value="1"/>
</dbReference>
<dbReference type="Pfam" id="PF02810">
    <property type="entry name" value="SEC-C"/>
    <property type="match status" value="1"/>
</dbReference>
<dbReference type="InterPro" id="IPR020937">
    <property type="entry name" value="SecA_CS"/>
</dbReference>
<dbReference type="GO" id="GO:0005886">
    <property type="term" value="C:plasma membrane"/>
    <property type="evidence" value="ECO:0007669"/>
    <property type="project" value="UniProtKB-SubCell"/>
</dbReference>
<dbReference type="PANTHER" id="PTHR30612:SF0">
    <property type="entry name" value="CHLOROPLAST PROTEIN-TRANSPORTING ATPASE"/>
    <property type="match status" value="1"/>
</dbReference>
<evidence type="ECO:0000256" key="1">
    <source>
        <dbReference type="ARBA" id="ARBA00001947"/>
    </source>
</evidence>
<evidence type="ECO:0000256" key="6">
    <source>
        <dbReference type="ARBA" id="ARBA00022490"/>
    </source>
</evidence>
<name>A0A317EQC7_9SPHI</name>
<dbReference type="PRINTS" id="PR00906">
    <property type="entry name" value="SECA"/>
</dbReference>
<dbReference type="InterPro" id="IPR004027">
    <property type="entry name" value="SEC_C_motif"/>
</dbReference>
<keyword evidence="10" id="KW-0862">Zinc</keyword>
<feature type="domain" description="Helicase C-terminal" evidence="20">
    <location>
        <begin position="613"/>
        <end position="789"/>
    </location>
</feature>
<evidence type="ECO:0000256" key="10">
    <source>
        <dbReference type="ARBA" id="ARBA00022833"/>
    </source>
</evidence>
<dbReference type="InterPro" id="IPR014018">
    <property type="entry name" value="SecA_motor_DEAD"/>
</dbReference>
<dbReference type="InterPro" id="IPR014001">
    <property type="entry name" value="Helicase_ATP-bd"/>
</dbReference>
<evidence type="ECO:0000256" key="17">
    <source>
        <dbReference type="RuleBase" id="RU003874"/>
    </source>
</evidence>
<dbReference type="Proteomes" id="UP000245379">
    <property type="component" value="Unassembled WGS sequence"/>
</dbReference>
<dbReference type="InterPro" id="IPR011116">
    <property type="entry name" value="SecA_Wing/Scaffold"/>
</dbReference>
<evidence type="ECO:0000256" key="2">
    <source>
        <dbReference type="ARBA" id="ARBA00004496"/>
    </source>
</evidence>
<dbReference type="GO" id="GO:0006605">
    <property type="term" value="P:protein targeting"/>
    <property type="evidence" value="ECO:0007669"/>
    <property type="project" value="UniProtKB-UniRule"/>
</dbReference>
<evidence type="ECO:0000259" key="19">
    <source>
        <dbReference type="PROSITE" id="PS51192"/>
    </source>
</evidence>
<feature type="region of interest" description="Disordered" evidence="18">
    <location>
        <begin position="1029"/>
        <end position="1090"/>
    </location>
</feature>
<proteinExistence type="inferred from homology"/>
<keyword evidence="14 16" id="KW-0811">Translocation</keyword>
<dbReference type="OrthoDB" id="9805579at2"/>
<dbReference type="InterPro" id="IPR036670">
    <property type="entry name" value="SecA_X-link_sf"/>
</dbReference>
<dbReference type="CDD" id="cd17928">
    <property type="entry name" value="DEXDc_SecA"/>
    <property type="match status" value="1"/>
</dbReference>
<feature type="binding site" evidence="16">
    <location>
        <position position="695"/>
    </location>
    <ligand>
        <name>ATP</name>
        <dbReference type="ChEBI" id="CHEBI:30616"/>
    </ligand>
</feature>
<dbReference type="PROSITE" id="PS51192">
    <property type="entry name" value="HELICASE_ATP_BIND_1"/>
    <property type="match status" value="1"/>
</dbReference>
<dbReference type="SUPFAM" id="SSF81886">
    <property type="entry name" value="Helical scaffold and wing domains of SecA"/>
    <property type="match status" value="1"/>
</dbReference>
<keyword evidence="13 16" id="KW-1278">Translocase</keyword>
<dbReference type="SMART" id="SM00957">
    <property type="entry name" value="SecA_DEAD"/>
    <property type="match status" value="1"/>
</dbReference>
<keyword evidence="11 16" id="KW-0067">ATP-binding</keyword>
<dbReference type="GO" id="GO:0008564">
    <property type="term" value="F:protein-exporting ATPase activity"/>
    <property type="evidence" value="ECO:0007669"/>
    <property type="project" value="UniProtKB-EC"/>
</dbReference>
<dbReference type="GO" id="GO:0005829">
    <property type="term" value="C:cytosol"/>
    <property type="evidence" value="ECO:0007669"/>
    <property type="project" value="TreeGrafter"/>
</dbReference>
<dbReference type="AlphaFoldDB" id="A0A317EQC7"/>
<dbReference type="GO" id="GO:0043952">
    <property type="term" value="P:protein transport by the Sec complex"/>
    <property type="evidence" value="ECO:0007669"/>
    <property type="project" value="TreeGrafter"/>
</dbReference>
<keyword evidence="7" id="KW-0997">Cell inner membrane</keyword>
<evidence type="ECO:0000313" key="23">
    <source>
        <dbReference type="Proteomes" id="UP000245379"/>
    </source>
</evidence>
<evidence type="ECO:0000256" key="5">
    <source>
        <dbReference type="ARBA" id="ARBA00022475"/>
    </source>
</evidence>
<dbReference type="Gene3D" id="1.10.3060.10">
    <property type="entry name" value="Helical scaffold and wing domains of SecA"/>
    <property type="match status" value="1"/>
</dbReference>
<dbReference type="GO" id="GO:0065002">
    <property type="term" value="P:intracellular protein transmembrane transport"/>
    <property type="evidence" value="ECO:0007669"/>
    <property type="project" value="UniProtKB-UniRule"/>
</dbReference>
<keyword evidence="6 16" id="KW-0963">Cytoplasm</keyword>
<keyword evidence="23" id="KW-1185">Reference proteome</keyword>
<keyword evidence="9 16" id="KW-0547">Nucleotide-binding</keyword>
<dbReference type="GO" id="GO:0017038">
    <property type="term" value="P:protein import"/>
    <property type="evidence" value="ECO:0007669"/>
    <property type="project" value="InterPro"/>
</dbReference>
<dbReference type="InterPro" id="IPR011130">
    <property type="entry name" value="SecA_preprotein_X-link_dom"/>
</dbReference>
<comment type="cofactor">
    <cofactor evidence="1">
        <name>Zn(2+)</name>
        <dbReference type="ChEBI" id="CHEBI:29105"/>
    </cofactor>
</comment>
<dbReference type="PANTHER" id="PTHR30612">
    <property type="entry name" value="SECA INNER MEMBRANE COMPONENT OF SEC PROTEIN SECRETION SYSTEM"/>
    <property type="match status" value="1"/>
</dbReference>
<dbReference type="PROSITE" id="PS51196">
    <property type="entry name" value="SECA_MOTOR_DEAD"/>
    <property type="match status" value="1"/>
</dbReference>
<keyword evidence="8" id="KW-0479">Metal-binding</keyword>
<protein>
    <recommendedName>
        <fullName evidence="16 17">Protein translocase subunit SecA</fullName>
        <ecNumber evidence="16">7.4.2.8</ecNumber>
    </recommendedName>
</protein>
<evidence type="ECO:0000256" key="4">
    <source>
        <dbReference type="ARBA" id="ARBA00022448"/>
    </source>
</evidence>
<dbReference type="CDD" id="cd18803">
    <property type="entry name" value="SF2_C_secA"/>
    <property type="match status" value="1"/>
</dbReference>
<dbReference type="InterPro" id="IPR011115">
    <property type="entry name" value="SecA_DEAD"/>
</dbReference>
<dbReference type="Pfam" id="PF01043">
    <property type="entry name" value="SecA_PP_bind"/>
    <property type="match status" value="1"/>
</dbReference>
<dbReference type="HAMAP" id="MF_01382">
    <property type="entry name" value="SecA"/>
    <property type="match status" value="1"/>
</dbReference>
<dbReference type="InterPro" id="IPR036266">
    <property type="entry name" value="SecA_Wing/Scaffold_sf"/>
</dbReference>
<dbReference type="Pfam" id="PF07516">
    <property type="entry name" value="SecA_SW"/>
    <property type="match status" value="1"/>
</dbReference>
<sequence length="1100" mass="123943">MLGFLAKVFGSKSERDIKSIQPLVVKINEHYSKLSALSNDELRGKTIEFKEKISTFLADIDAKIAALKNDAEGDDLDLHQKTALYDQVDALGKERDAELEKVLLEILPEAFAVVKETSRRLSENDYLEVTATQFDKDYAARKNNVKIVGDKAQWANKWDAAGTEVSWNMVHYDVQLIGGIVLHSGKIAEMATGEGKTLVSTLPAYLNALAGQGVHIVTVNDYLARRDSEWNGPLFEFHGLSVDCIDKHEPNSEERRKAYAADITYGTNNEFGFDYLRDNMSQTPDQLVQRKLHFAMVDEVDSVLIDDARTPLIISGPIPRGDEHEFYELKPRIERLVNAQKAYVSSALNEAKKLINAGNTGTEEGEGGLALLRAYRGLPKNKALIKFLSESGVRGLLLKTENYYMADQSKNMPKVDSELFFYIDEKNNQVELTEKGIELITQSGEDPHFFVLPDVGTEVADLEKSDLPLEEKVVQKDALMRDYSVKAERIHSVNQLLKAYTLFEIDVEYIIDEGKIKIVDEQTGRIMDGRRYSDGLHQAIEAKENVKVEDATQTYATVTLQNYFRMYHKLCGMTGTATTEAGEFWSIYKLDVVEIPTNRNISRKDEQDYVYRTVREKYNAVADEIVKLTEAGRPVLVGTTSVEISELLSRMLKLRGIKHNVLNAKMHQKEADIVAEAGQAGTVTIATNMAGRGTDIKLGAGVKEAGGLAIVGTERHESRRVDRQLRGRAGRQGDPGSSQFFVSLEDNLMRLFGSERISSIMVRMGIEDGEVIQHSMITKSIERAQKKVEENNFGIRKRLLEYDDVMNSQRTVIYAKRKNALFGERLDVDMNNMVFDVAEDIVTEYKEEANYDGFKLEVIKNFSIDTAITEKEFSSSNIATLTERLFEEAEVFYARKSESIIQQSLPVLTQVYEERGQQIEQIVVPFTDGIRGIQVAVDLKKAIDNKGKEVVRSFEKTIVLALIDDSWKEHLREMDDLKQSVQNAVYEQKDPLVIYKMEAFNLFKNMLNAVNKEVVSFLYKGGIPVQQEPEDVREAPAPKKQPKLQTTKQEFGREEPGVEFGDTREAVPQQPVRKEATVGRNEPCPCGSGKKYKNCHGANL</sequence>
<comment type="caution">
    <text evidence="22">The sequence shown here is derived from an EMBL/GenBank/DDBJ whole genome shotgun (WGS) entry which is preliminary data.</text>
</comment>
<feature type="binding site" evidence="16">
    <location>
        <position position="175"/>
    </location>
    <ligand>
        <name>ATP</name>
        <dbReference type="ChEBI" id="CHEBI:30616"/>
    </ligand>
</feature>
<dbReference type="NCBIfam" id="TIGR00963">
    <property type="entry name" value="secA"/>
    <property type="match status" value="1"/>
</dbReference>
<organism evidence="22 23">
    <name type="scientific">Pedobacter yonginense</name>
    <dbReference type="NCBI Taxonomy" id="651869"/>
    <lineage>
        <taxon>Bacteria</taxon>
        <taxon>Pseudomonadati</taxon>
        <taxon>Bacteroidota</taxon>
        <taxon>Sphingobacteriia</taxon>
        <taxon>Sphingobacteriales</taxon>
        <taxon>Sphingobacteriaceae</taxon>
        <taxon>Pedobacter</taxon>
    </lineage>
</organism>
<keyword evidence="12 16" id="KW-0653">Protein transport</keyword>
<comment type="subunit">
    <text evidence="16">Monomer and homodimer. Part of the essential Sec protein translocation apparatus which comprises SecA, SecYEG and auxiliary proteins SecDF. Other proteins may also be involved.</text>
</comment>